<dbReference type="Pfam" id="PF01938">
    <property type="entry name" value="TRAM"/>
    <property type="match status" value="1"/>
</dbReference>
<dbReference type="PROSITE" id="PS51449">
    <property type="entry name" value="MTTASE_N"/>
    <property type="match status" value="1"/>
</dbReference>
<dbReference type="InterPro" id="IPR006638">
    <property type="entry name" value="Elp3/MiaA/NifB-like_rSAM"/>
</dbReference>
<evidence type="ECO:0000256" key="1">
    <source>
        <dbReference type="ARBA" id="ARBA00003234"/>
    </source>
</evidence>
<dbReference type="InterPro" id="IPR020612">
    <property type="entry name" value="Methylthiotransferase_CS"/>
</dbReference>
<dbReference type="SUPFAM" id="SSF100950">
    <property type="entry name" value="NagB/RpiA/CoA transferase-like"/>
    <property type="match status" value="1"/>
</dbReference>
<dbReference type="Gene3D" id="3.40.50.10420">
    <property type="entry name" value="NagB/RpiA/CoA transferase-like"/>
    <property type="match status" value="1"/>
</dbReference>
<evidence type="ECO:0000256" key="5">
    <source>
        <dbReference type="ARBA" id="ARBA00022723"/>
    </source>
</evidence>
<dbReference type="SFLD" id="SFLDF00273">
    <property type="entry name" value="(dimethylallyl)adenosine_tRNA"/>
    <property type="match status" value="1"/>
</dbReference>
<dbReference type="Pfam" id="PF00919">
    <property type="entry name" value="UPF0004"/>
    <property type="match status" value="1"/>
</dbReference>
<dbReference type="PROSITE" id="PS01278">
    <property type="entry name" value="MTTASE_RADICAL"/>
    <property type="match status" value="1"/>
</dbReference>
<organism evidence="13 14">
    <name type="scientific">Jingyaoa shaoxingensis</name>
    <dbReference type="NCBI Taxonomy" id="2763671"/>
    <lineage>
        <taxon>Bacteria</taxon>
        <taxon>Bacillati</taxon>
        <taxon>Bacillota</taxon>
        <taxon>Clostridia</taxon>
        <taxon>Lachnospirales</taxon>
        <taxon>Lachnospiraceae</taxon>
        <taxon>Jingyaoa</taxon>
    </lineage>
</organism>
<dbReference type="EMBL" id="JACRSZ010000003">
    <property type="protein sequence ID" value="MBC8572268.1"/>
    <property type="molecule type" value="Genomic_DNA"/>
</dbReference>
<evidence type="ECO:0000259" key="11">
    <source>
        <dbReference type="PROSITE" id="PS51449"/>
    </source>
</evidence>
<dbReference type="GO" id="GO:0035597">
    <property type="term" value="F:tRNA-2-methylthio-N(6)-dimethylallyladenosine(37) synthase activity"/>
    <property type="evidence" value="ECO:0007669"/>
    <property type="project" value="UniProtKB-EC"/>
</dbReference>
<dbReference type="InterPro" id="IPR037171">
    <property type="entry name" value="NagB/RpiA_transferase-like"/>
</dbReference>
<comment type="function">
    <text evidence="1 9">Catalyzes the methylthiolation of N6-(dimethylallyl)adenosine (i(6)A), leading to the formation of 2-methylthio-N6-(dimethylallyl)adenosine (ms(2)i(6)A) at position 37 in tRNAs that read codons beginning with uridine.</text>
</comment>
<name>A0ABR7N789_9FIRM</name>
<comment type="catalytic activity">
    <reaction evidence="9">
        <text>N(6)-dimethylallyladenosine(37) in tRNA + (sulfur carrier)-SH + AH2 + 2 S-adenosyl-L-methionine = 2-methylsulfanyl-N(6)-dimethylallyladenosine(37) in tRNA + (sulfur carrier)-H + 5'-deoxyadenosine + L-methionine + A + S-adenosyl-L-homocysteine + 2 H(+)</text>
        <dbReference type="Rhea" id="RHEA:37067"/>
        <dbReference type="Rhea" id="RHEA-COMP:10375"/>
        <dbReference type="Rhea" id="RHEA-COMP:10376"/>
        <dbReference type="Rhea" id="RHEA-COMP:14737"/>
        <dbReference type="Rhea" id="RHEA-COMP:14739"/>
        <dbReference type="ChEBI" id="CHEBI:13193"/>
        <dbReference type="ChEBI" id="CHEBI:15378"/>
        <dbReference type="ChEBI" id="CHEBI:17319"/>
        <dbReference type="ChEBI" id="CHEBI:17499"/>
        <dbReference type="ChEBI" id="CHEBI:29917"/>
        <dbReference type="ChEBI" id="CHEBI:57844"/>
        <dbReference type="ChEBI" id="CHEBI:57856"/>
        <dbReference type="ChEBI" id="CHEBI:59789"/>
        <dbReference type="ChEBI" id="CHEBI:64428"/>
        <dbReference type="ChEBI" id="CHEBI:74415"/>
        <dbReference type="ChEBI" id="CHEBI:74417"/>
        <dbReference type="EC" id="2.8.4.3"/>
    </reaction>
</comment>
<evidence type="ECO:0000256" key="2">
    <source>
        <dbReference type="ARBA" id="ARBA00022485"/>
    </source>
</evidence>
<keyword evidence="4 9" id="KW-0949">S-adenosyl-L-methionine</keyword>
<evidence type="ECO:0000256" key="9">
    <source>
        <dbReference type="HAMAP-Rule" id="MF_01864"/>
    </source>
</evidence>
<feature type="domain" description="MTTase N-terminal" evidence="11">
    <location>
        <begin position="215"/>
        <end position="332"/>
    </location>
</feature>
<dbReference type="InterPro" id="IPR002792">
    <property type="entry name" value="TRAM_dom"/>
</dbReference>
<evidence type="ECO:0000313" key="14">
    <source>
        <dbReference type="Proteomes" id="UP000657421"/>
    </source>
</evidence>
<dbReference type="EC" id="2.8.4.3" evidence="8 9"/>
<dbReference type="SUPFAM" id="SSF102114">
    <property type="entry name" value="Radical SAM enzymes"/>
    <property type="match status" value="1"/>
</dbReference>
<comment type="cofactor">
    <cofactor evidence="9">
        <name>[4Fe-4S] cluster</name>
        <dbReference type="ChEBI" id="CHEBI:49883"/>
    </cofactor>
    <text evidence="9">Binds 2 [4Fe-4S] clusters. One cluster is coordinated with 3 cysteines and an exchangeable S-adenosyl-L-methionine.</text>
</comment>
<dbReference type="InterPro" id="IPR023404">
    <property type="entry name" value="rSAM_horseshoe"/>
</dbReference>
<dbReference type="SMART" id="SM00729">
    <property type="entry name" value="Elp3"/>
    <property type="match status" value="1"/>
</dbReference>
<dbReference type="Pfam" id="PF04055">
    <property type="entry name" value="Radical_SAM"/>
    <property type="match status" value="1"/>
</dbReference>
<evidence type="ECO:0000259" key="10">
    <source>
        <dbReference type="PROSITE" id="PS50926"/>
    </source>
</evidence>
<feature type="domain" description="Radical SAM core" evidence="12">
    <location>
        <begin position="355"/>
        <end position="585"/>
    </location>
</feature>
<evidence type="ECO:0000256" key="8">
    <source>
        <dbReference type="ARBA" id="ARBA00033765"/>
    </source>
</evidence>
<dbReference type="SFLD" id="SFLDG01061">
    <property type="entry name" value="methylthiotransferase"/>
    <property type="match status" value="1"/>
</dbReference>
<comment type="subcellular location">
    <subcellularLocation>
        <location evidence="9">Cytoplasm</location>
    </subcellularLocation>
</comment>
<feature type="binding site" evidence="9">
    <location>
        <position position="369"/>
    </location>
    <ligand>
        <name>[4Fe-4S] cluster</name>
        <dbReference type="ChEBI" id="CHEBI:49883"/>
        <label>2</label>
        <note>4Fe-4S-S-AdoMet</note>
    </ligand>
</feature>
<evidence type="ECO:0000256" key="4">
    <source>
        <dbReference type="ARBA" id="ARBA00022691"/>
    </source>
</evidence>
<evidence type="ECO:0000256" key="7">
    <source>
        <dbReference type="ARBA" id="ARBA00023014"/>
    </source>
</evidence>
<dbReference type="Gene3D" id="3.40.50.12160">
    <property type="entry name" value="Methylthiotransferase, N-terminal domain"/>
    <property type="match status" value="1"/>
</dbReference>
<dbReference type="InterPro" id="IPR058240">
    <property type="entry name" value="rSAM_sf"/>
</dbReference>
<sequence>MEKKEIRKQVFQIRRSSDPAELEKKSQIINQKIIELPAFQNADTIFVYMDCKGEVSVRPMLEAAWAMGKKTAAPRVTGPGAMKYYYITSYDDLAPGYYDIPEPTTEIEATEEDAFLIVPGVGFDKDRHRCGYGQGFYDRYLAAHPGLTSVAIAFDFQVYDHIPSNEFDISPELLVTESAMYGEIIPRTEPERQYYFMEKCKEKVAELSRELGRPLTASPITFGCQMNARDSEKLAGILETIGYQLVEGEDADFVIYNTCTVRENANLRVYGRLGVLGGIKKKHPHMLIALCGCMMQENEVVEKLKKSYRFVDLIFGTHNIYKFAELIYQRLTSGKMVIDVWKDTSKIVEDLPVERKYPFKSGVNIMFGCNNFCSYCIVPYVRGRERSREPKDIIREIEKLVADGVVEVMLLGQNVNSYGKNLEQPLTFAQLLQEVEKIEGLERIRFMTSHPKDLSDELIDVMAHSKKICKHMHLPLQSGSSRLLKIMNRHYNKEQYLTLVEKLRAAIPDISLTTDIIVGFPGETEEDFEETMDVVRKVRYDSAFTFIYSKRTGTPAAKMDNQVPETIVKQRFDRLLKEVQEISREESARLTGQTQPVLVEEVNDHDASLVTGRLSNNLLVHFPGSPDLIGKIVNVYLAECKGFYYMGDMR</sequence>
<dbReference type="PANTHER" id="PTHR43020">
    <property type="entry name" value="CDK5 REGULATORY SUBUNIT-ASSOCIATED PROTEIN 1"/>
    <property type="match status" value="1"/>
</dbReference>
<evidence type="ECO:0000256" key="3">
    <source>
        <dbReference type="ARBA" id="ARBA00022679"/>
    </source>
</evidence>
<dbReference type="PANTHER" id="PTHR43020:SF2">
    <property type="entry name" value="MITOCHONDRIAL TRNA METHYLTHIOTRANSFERASE CDK5RAP1"/>
    <property type="match status" value="1"/>
</dbReference>
<feature type="binding site" evidence="9">
    <location>
        <position position="376"/>
    </location>
    <ligand>
        <name>[4Fe-4S] cluster</name>
        <dbReference type="ChEBI" id="CHEBI:49883"/>
        <label>2</label>
        <note>4Fe-4S-S-AdoMet</note>
    </ligand>
</feature>
<comment type="caution">
    <text evidence="13">The sequence shown here is derived from an EMBL/GenBank/DDBJ whole genome shotgun (WGS) entry which is preliminary data.</text>
</comment>
<evidence type="ECO:0000313" key="13">
    <source>
        <dbReference type="EMBL" id="MBC8572268.1"/>
    </source>
</evidence>
<dbReference type="SFLD" id="SFLDS00029">
    <property type="entry name" value="Radical_SAM"/>
    <property type="match status" value="1"/>
</dbReference>
<dbReference type="NCBIfam" id="TIGR00089">
    <property type="entry name" value="MiaB/RimO family radical SAM methylthiotransferase"/>
    <property type="match status" value="1"/>
</dbReference>
<dbReference type="InterPro" id="IPR006463">
    <property type="entry name" value="MiaB_methiolase"/>
</dbReference>
<dbReference type="InterPro" id="IPR007197">
    <property type="entry name" value="rSAM"/>
</dbReference>
<dbReference type="InterPro" id="IPR013848">
    <property type="entry name" value="Methylthiotransferase_N"/>
</dbReference>
<keyword evidence="7 9" id="KW-0411">Iron-sulfur</keyword>
<dbReference type="Gene3D" id="3.80.30.20">
    <property type="entry name" value="tm_1862 like domain"/>
    <property type="match status" value="1"/>
</dbReference>
<dbReference type="InterPro" id="IPR024185">
    <property type="entry name" value="FTHF_cligase-like_sf"/>
</dbReference>
<dbReference type="NCBIfam" id="TIGR02727">
    <property type="entry name" value="MTHFS_bact"/>
    <property type="match status" value="1"/>
</dbReference>
<keyword evidence="3 9" id="KW-0808">Transferase</keyword>
<evidence type="ECO:0000256" key="6">
    <source>
        <dbReference type="ARBA" id="ARBA00023004"/>
    </source>
</evidence>
<dbReference type="Proteomes" id="UP000657421">
    <property type="component" value="Unassembled WGS sequence"/>
</dbReference>
<feature type="binding site" evidence="9">
    <location>
        <position position="373"/>
    </location>
    <ligand>
        <name>[4Fe-4S] cluster</name>
        <dbReference type="ChEBI" id="CHEBI:49883"/>
        <label>2</label>
        <note>4Fe-4S-S-AdoMet</note>
    </ligand>
</feature>
<reference evidence="13 14" key="1">
    <citation type="submission" date="2020-08" db="EMBL/GenBank/DDBJ databases">
        <title>Genome public.</title>
        <authorList>
            <person name="Liu C."/>
            <person name="Sun Q."/>
        </authorList>
    </citation>
    <scope>NUCLEOTIDE SEQUENCE [LARGE SCALE GENOMIC DNA]</scope>
    <source>
        <strain evidence="13 14">NSJ-46</strain>
    </source>
</reference>
<accession>A0ABR7N789</accession>
<keyword evidence="2 9" id="KW-0004">4Fe-4S</keyword>
<dbReference type="PROSITE" id="PS51918">
    <property type="entry name" value="RADICAL_SAM"/>
    <property type="match status" value="1"/>
</dbReference>
<keyword evidence="14" id="KW-1185">Reference proteome</keyword>
<dbReference type="CDD" id="cd01335">
    <property type="entry name" value="Radical_SAM"/>
    <property type="match status" value="1"/>
</dbReference>
<dbReference type="InterPro" id="IPR005839">
    <property type="entry name" value="Methylthiotransferase"/>
</dbReference>
<comment type="similarity">
    <text evidence="9">Belongs to the methylthiotransferase family. MiaB subfamily.</text>
</comment>
<dbReference type="InterPro" id="IPR002698">
    <property type="entry name" value="FTHF_cligase"/>
</dbReference>
<gene>
    <name evidence="9 13" type="primary">miaB</name>
    <name evidence="13" type="ORF">H8716_04090</name>
</gene>
<protein>
    <recommendedName>
        <fullName evidence="8 9">tRNA-2-methylthio-N(6)-dimethylallyladenosine synthase</fullName>
        <ecNumber evidence="8 9">2.8.4.3</ecNumber>
    </recommendedName>
    <alternativeName>
        <fullName evidence="9">(Dimethylallyl)adenosine tRNA methylthiotransferase MiaB</fullName>
    </alternativeName>
    <alternativeName>
        <fullName evidence="9">tRNA-i(6)A37 methylthiotransferase</fullName>
    </alternativeName>
</protein>
<dbReference type="PROSITE" id="PS50926">
    <property type="entry name" value="TRAM"/>
    <property type="match status" value="1"/>
</dbReference>
<comment type="subunit">
    <text evidence="9">Monomer.</text>
</comment>
<dbReference type="HAMAP" id="MF_01864">
    <property type="entry name" value="tRNA_metthiotr_MiaB"/>
    <property type="match status" value="1"/>
</dbReference>
<feature type="binding site" evidence="9">
    <location>
        <position position="293"/>
    </location>
    <ligand>
        <name>[4Fe-4S] cluster</name>
        <dbReference type="ChEBI" id="CHEBI:49883"/>
        <label>1</label>
    </ligand>
</feature>
<feature type="binding site" evidence="9">
    <location>
        <position position="259"/>
    </location>
    <ligand>
        <name>[4Fe-4S] cluster</name>
        <dbReference type="ChEBI" id="CHEBI:49883"/>
        <label>1</label>
    </ligand>
</feature>
<evidence type="ECO:0000259" key="12">
    <source>
        <dbReference type="PROSITE" id="PS51918"/>
    </source>
</evidence>
<keyword evidence="5 9" id="KW-0479">Metal-binding</keyword>
<keyword evidence="6 9" id="KW-0408">Iron</keyword>
<feature type="binding site" evidence="9">
    <location>
        <position position="224"/>
    </location>
    <ligand>
        <name>[4Fe-4S] cluster</name>
        <dbReference type="ChEBI" id="CHEBI:49883"/>
        <label>1</label>
    </ligand>
</feature>
<dbReference type="InterPro" id="IPR038135">
    <property type="entry name" value="Methylthiotransferase_N_sf"/>
</dbReference>
<keyword evidence="9" id="KW-0963">Cytoplasm</keyword>
<keyword evidence="9" id="KW-0819">tRNA processing</keyword>
<dbReference type="NCBIfam" id="TIGR01574">
    <property type="entry name" value="miaB-methiolase"/>
    <property type="match status" value="1"/>
</dbReference>
<dbReference type="Pfam" id="PF01812">
    <property type="entry name" value="5-FTHF_cyc-lig"/>
    <property type="match status" value="1"/>
</dbReference>
<feature type="domain" description="TRAM" evidence="10">
    <location>
        <begin position="588"/>
        <end position="650"/>
    </location>
</feature>
<proteinExistence type="inferred from homology"/>
<dbReference type="SFLD" id="SFLDG01082">
    <property type="entry name" value="B12-binding_domain_containing"/>
    <property type="match status" value="1"/>
</dbReference>